<dbReference type="AlphaFoldDB" id="W0L3S4"/>
<dbReference type="KEGG" id="sfo:Z042_01015"/>
<organism evidence="1 2">
    <name type="scientific">Chania multitudinisentens RB-25</name>
    <dbReference type="NCBI Taxonomy" id="1441930"/>
    <lineage>
        <taxon>Bacteria</taxon>
        <taxon>Pseudomonadati</taxon>
        <taxon>Pseudomonadota</taxon>
        <taxon>Gammaproteobacteria</taxon>
        <taxon>Enterobacterales</taxon>
        <taxon>Yersiniaceae</taxon>
        <taxon>Chania</taxon>
    </lineage>
</organism>
<gene>
    <name evidence="1" type="ORF">Z042_01015</name>
</gene>
<dbReference type="eggNOG" id="ENOG50330Q4">
    <property type="taxonomic scope" value="Bacteria"/>
</dbReference>
<reference evidence="1 2" key="2">
    <citation type="submission" date="2015-03" db="EMBL/GenBank/DDBJ databases">
        <authorList>
            <person name="Chan K.-G."/>
        </authorList>
    </citation>
    <scope>NUCLEOTIDE SEQUENCE [LARGE SCALE GENOMIC DNA]</scope>
    <source>
        <strain evidence="1 2">RB-25</strain>
    </source>
</reference>
<evidence type="ECO:0000313" key="1">
    <source>
        <dbReference type="EMBL" id="AHG18383.1"/>
    </source>
</evidence>
<dbReference type="PATRIC" id="fig|1441930.4.peg.211"/>
<dbReference type="OrthoDB" id="2086168at2"/>
<evidence type="ECO:0000313" key="2">
    <source>
        <dbReference type="Proteomes" id="UP000019030"/>
    </source>
</evidence>
<dbReference type="Proteomes" id="UP000019030">
    <property type="component" value="Chromosome"/>
</dbReference>
<dbReference type="HOGENOM" id="CLU_156639_0_0_6"/>
<dbReference type="EMBL" id="CP007044">
    <property type="protein sequence ID" value="AHG18383.1"/>
    <property type="molecule type" value="Genomic_DNA"/>
</dbReference>
<reference evidence="1 2" key="1">
    <citation type="submission" date="2014-01" db="EMBL/GenBank/DDBJ databases">
        <title>Isolation of Serratia multitudinisentens RB-25 from Ex-Landfill site.</title>
        <authorList>
            <person name="Robson E.H.J."/>
        </authorList>
    </citation>
    <scope>NUCLEOTIDE SEQUENCE [LARGE SCALE GENOMIC DNA]</scope>
    <source>
        <strain evidence="1 2">RB-25</strain>
    </source>
</reference>
<sequence length="102" mass="11499">MCGLCGLLNDAPQWSDPLQQQALPARQRRLQQLAVLNRALAPFRLRLSDVHGSAWLLSSPTGQQQIINRLEQLWVEAERLLKQPIDPLDSHYLAALAPLEAR</sequence>
<dbReference type="RefSeq" id="WP_024910937.1">
    <property type="nucleotide sequence ID" value="NZ_CP007044.2"/>
</dbReference>
<dbReference type="STRING" id="1441930.Z042_01015"/>
<name>W0L3S4_9GAMM</name>
<proteinExistence type="predicted"/>
<accession>W0L3S4</accession>
<keyword evidence="2" id="KW-1185">Reference proteome</keyword>
<protein>
    <submittedName>
        <fullName evidence="1">Uncharacterized protein</fullName>
    </submittedName>
</protein>